<feature type="transmembrane region" description="Helical" evidence="7">
    <location>
        <begin position="44"/>
        <end position="64"/>
    </location>
</feature>
<dbReference type="Gene3D" id="1.10.287.1260">
    <property type="match status" value="1"/>
</dbReference>
<evidence type="ECO:0000313" key="10">
    <source>
        <dbReference type="EMBL" id="THB61727.1"/>
    </source>
</evidence>
<dbReference type="PANTHER" id="PTHR30460:SF0">
    <property type="entry name" value="MODERATE CONDUCTANCE MECHANOSENSITIVE CHANNEL YBIO"/>
    <property type="match status" value="1"/>
</dbReference>
<evidence type="ECO:0000259" key="9">
    <source>
        <dbReference type="Pfam" id="PF21088"/>
    </source>
</evidence>
<evidence type="ECO:0000259" key="8">
    <source>
        <dbReference type="Pfam" id="PF00924"/>
    </source>
</evidence>
<keyword evidence="11" id="KW-1185">Reference proteome</keyword>
<dbReference type="SUPFAM" id="SSF50182">
    <property type="entry name" value="Sm-like ribonucleoproteins"/>
    <property type="match status" value="1"/>
</dbReference>
<dbReference type="Proteomes" id="UP000310506">
    <property type="component" value="Unassembled WGS sequence"/>
</dbReference>
<feature type="transmembrane region" description="Helical" evidence="7">
    <location>
        <begin position="104"/>
        <end position="126"/>
    </location>
</feature>
<comment type="subcellular location">
    <subcellularLocation>
        <location evidence="1">Cell membrane</location>
        <topology evidence="1">Multi-pass membrane protein</topology>
    </subcellularLocation>
</comment>
<evidence type="ECO:0000256" key="4">
    <source>
        <dbReference type="ARBA" id="ARBA00022692"/>
    </source>
</evidence>
<dbReference type="AlphaFoldDB" id="A0A4S3B5W8"/>
<dbReference type="InterPro" id="IPR011066">
    <property type="entry name" value="MscS_channel_C_sf"/>
</dbReference>
<dbReference type="EMBL" id="SDGV01000008">
    <property type="protein sequence ID" value="THB61727.1"/>
    <property type="molecule type" value="Genomic_DNA"/>
</dbReference>
<dbReference type="PANTHER" id="PTHR30460">
    <property type="entry name" value="MODERATE CONDUCTANCE MECHANOSENSITIVE CHANNEL YBIO"/>
    <property type="match status" value="1"/>
</dbReference>
<reference evidence="10 11" key="1">
    <citation type="submission" date="2019-01" db="EMBL/GenBank/DDBJ databases">
        <title>Vagococcus silagei sp. nov. isolated from brewer's grain.</title>
        <authorList>
            <person name="Guu J.-R."/>
        </authorList>
    </citation>
    <scope>NUCLEOTIDE SEQUENCE [LARGE SCALE GENOMIC DNA]</scope>
    <source>
        <strain evidence="10 11">2B-2</strain>
    </source>
</reference>
<feature type="domain" description="Mechanosensitive ion channel transmembrane helices 2/3" evidence="9">
    <location>
        <begin position="102"/>
        <end position="141"/>
    </location>
</feature>
<feature type="domain" description="Mechanosensitive ion channel MscS" evidence="8">
    <location>
        <begin position="144"/>
        <end position="207"/>
    </location>
</feature>
<sequence>MTGNGVTIIQSTVSSTDQIELLKHTGESLNVLQKFWQNLDWEKILSVLISKGLLIVIVLIVLGISRNLLLKVLANSFENYKKKQGQNSGRIDTLETVARNFLQYLLFFIAIYCVLTIVGIPIGSLIAGAGIAGVAVGLGAQGFISDVISGFFIIYERQIEVGDHVMINAIEGHVTQVGLRTTQVRSFNGTLNYIPNREILTISNLSRGDQQVLIDIRVNPEEDIDKVKRLIEEVNQSIGDTLKDLTADITIVGLVTLPNGAFAVRVITYATAGQQFGIKTTLTTAYIEKLTENGITIPSSPINVTV</sequence>
<evidence type="ECO:0000256" key="2">
    <source>
        <dbReference type="ARBA" id="ARBA00008017"/>
    </source>
</evidence>
<protein>
    <submittedName>
        <fullName evidence="10">Mechanosensitive ion channel family protein</fullName>
    </submittedName>
</protein>
<proteinExistence type="inferred from homology"/>
<keyword evidence="4 7" id="KW-0812">Transmembrane</keyword>
<gene>
    <name evidence="10" type="ORF">ESZ54_03520</name>
</gene>
<evidence type="ECO:0000256" key="6">
    <source>
        <dbReference type="ARBA" id="ARBA00023136"/>
    </source>
</evidence>
<dbReference type="InterPro" id="IPR006685">
    <property type="entry name" value="MscS_channel_2nd"/>
</dbReference>
<keyword evidence="3" id="KW-1003">Cell membrane</keyword>
<accession>A0A4S3B5W8</accession>
<dbReference type="SUPFAM" id="SSF82861">
    <property type="entry name" value="Mechanosensitive channel protein MscS (YggB), transmembrane region"/>
    <property type="match status" value="1"/>
</dbReference>
<comment type="caution">
    <text evidence="10">The sequence shown here is derived from an EMBL/GenBank/DDBJ whole genome shotgun (WGS) entry which is preliminary data.</text>
</comment>
<dbReference type="Pfam" id="PF21088">
    <property type="entry name" value="MS_channel_1st"/>
    <property type="match status" value="1"/>
</dbReference>
<dbReference type="Pfam" id="PF00924">
    <property type="entry name" value="MS_channel_2nd"/>
    <property type="match status" value="1"/>
</dbReference>
<dbReference type="InterPro" id="IPR010920">
    <property type="entry name" value="LSM_dom_sf"/>
</dbReference>
<evidence type="ECO:0000256" key="1">
    <source>
        <dbReference type="ARBA" id="ARBA00004651"/>
    </source>
</evidence>
<dbReference type="InterPro" id="IPR023408">
    <property type="entry name" value="MscS_beta-dom_sf"/>
</dbReference>
<dbReference type="InterPro" id="IPR049142">
    <property type="entry name" value="MS_channel_1st"/>
</dbReference>
<keyword evidence="6 7" id="KW-0472">Membrane</keyword>
<comment type="similarity">
    <text evidence="2">Belongs to the MscS (TC 1.A.23) family.</text>
</comment>
<dbReference type="SUPFAM" id="SSF82689">
    <property type="entry name" value="Mechanosensitive channel protein MscS (YggB), C-terminal domain"/>
    <property type="match status" value="1"/>
</dbReference>
<dbReference type="OrthoDB" id="9809206at2"/>
<evidence type="ECO:0000256" key="3">
    <source>
        <dbReference type="ARBA" id="ARBA00022475"/>
    </source>
</evidence>
<name>A0A4S3B5W8_9ENTE</name>
<evidence type="ECO:0000256" key="7">
    <source>
        <dbReference type="SAM" id="Phobius"/>
    </source>
</evidence>
<dbReference type="GO" id="GO:0008381">
    <property type="term" value="F:mechanosensitive monoatomic ion channel activity"/>
    <property type="evidence" value="ECO:0007669"/>
    <property type="project" value="InterPro"/>
</dbReference>
<dbReference type="InterPro" id="IPR045276">
    <property type="entry name" value="YbiO_bact"/>
</dbReference>
<dbReference type="Gene3D" id="3.30.70.100">
    <property type="match status" value="1"/>
</dbReference>
<dbReference type="InterPro" id="IPR011014">
    <property type="entry name" value="MscS_channel_TM-2"/>
</dbReference>
<dbReference type="Gene3D" id="2.30.30.60">
    <property type="match status" value="1"/>
</dbReference>
<feature type="transmembrane region" description="Helical" evidence="7">
    <location>
        <begin position="132"/>
        <end position="155"/>
    </location>
</feature>
<evidence type="ECO:0000256" key="5">
    <source>
        <dbReference type="ARBA" id="ARBA00022989"/>
    </source>
</evidence>
<dbReference type="GO" id="GO:0005886">
    <property type="term" value="C:plasma membrane"/>
    <property type="evidence" value="ECO:0007669"/>
    <property type="project" value="UniProtKB-SubCell"/>
</dbReference>
<organism evidence="10 11">
    <name type="scientific">Vagococcus silagei</name>
    <dbReference type="NCBI Taxonomy" id="2508885"/>
    <lineage>
        <taxon>Bacteria</taxon>
        <taxon>Bacillati</taxon>
        <taxon>Bacillota</taxon>
        <taxon>Bacilli</taxon>
        <taxon>Lactobacillales</taxon>
        <taxon>Enterococcaceae</taxon>
        <taxon>Vagococcus</taxon>
    </lineage>
</organism>
<keyword evidence="5 7" id="KW-1133">Transmembrane helix</keyword>
<evidence type="ECO:0000313" key="11">
    <source>
        <dbReference type="Proteomes" id="UP000310506"/>
    </source>
</evidence>